<dbReference type="AlphaFoldDB" id="A0A285P1J6"/>
<organism evidence="10 11">
    <name type="scientific">Hydrogenobacter hydrogenophilus</name>
    <dbReference type="NCBI Taxonomy" id="35835"/>
    <lineage>
        <taxon>Bacteria</taxon>
        <taxon>Pseudomonadati</taxon>
        <taxon>Aquificota</taxon>
        <taxon>Aquificia</taxon>
        <taxon>Aquificales</taxon>
        <taxon>Aquificaceae</taxon>
        <taxon>Hydrogenobacter</taxon>
    </lineage>
</organism>
<evidence type="ECO:0000313" key="10">
    <source>
        <dbReference type="EMBL" id="SNZ14026.1"/>
    </source>
</evidence>
<dbReference type="OrthoDB" id="1063910at2"/>
<evidence type="ECO:0000256" key="3">
    <source>
        <dbReference type="ARBA" id="ARBA00022722"/>
    </source>
</evidence>
<keyword evidence="5" id="KW-0378">Hydrolase</keyword>
<keyword evidence="4" id="KW-0255">Endonuclease</keyword>
<reference evidence="11" key="1">
    <citation type="submission" date="2017-09" db="EMBL/GenBank/DDBJ databases">
        <authorList>
            <person name="Varghese N."/>
            <person name="Submissions S."/>
        </authorList>
    </citation>
    <scope>NUCLEOTIDE SEQUENCE [LARGE SCALE GENOMIC DNA]</scope>
    <source>
        <strain evidence="11">DSM 2913</strain>
    </source>
</reference>
<dbReference type="InterPro" id="IPR013412">
    <property type="entry name" value="CRISPR-assoc_RAMP_Csm3"/>
</dbReference>
<name>A0A285P1J6_9AQUI</name>
<evidence type="ECO:0000259" key="9">
    <source>
        <dbReference type="Pfam" id="PF03787"/>
    </source>
</evidence>
<evidence type="ECO:0000256" key="6">
    <source>
        <dbReference type="ARBA" id="ARBA00022884"/>
    </source>
</evidence>
<proteinExistence type="inferred from homology"/>
<evidence type="ECO:0000256" key="5">
    <source>
        <dbReference type="ARBA" id="ARBA00022801"/>
    </source>
</evidence>
<dbReference type="GO" id="GO:0003723">
    <property type="term" value="F:RNA binding"/>
    <property type="evidence" value="ECO:0007669"/>
    <property type="project" value="UniProtKB-KW"/>
</dbReference>
<keyword evidence="3" id="KW-0540">Nuclease</keyword>
<dbReference type="GO" id="GO:0004519">
    <property type="term" value="F:endonuclease activity"/>
    <property type="evidence" value="ECO:0007669"/>
    <property type="project" value="UniProtKB-KW"/>
</dbReference>
<sequence length="299" mass="33302">MFSYRGSVIITYHLKALTGLRVGGSVENFEIGGLDSPVIKTTAPIPKFYQDGTDMPEGTPYIPGSSIKGKMRSSLEWLLGNVDKMLENKKKILEERGKPEEKNKKYIENAGKPCDCGRCSVCIVFGTGDQNTIQNIAGENPKELPGPPRLKVFDAYLTKESLEVLQEITQGLLTEIKTENQINRITSRAHPRKVERVPAGAIFEGKMVFELYKEGDEDRLNLVFTGMRALEDSYLGGYGSRGSGRVKFENIRLIYRPKAYYLGIAQENEIGKFGSLADIKDQEIIKELEEITGKPKNAG</sequence>
<evidence type="ECO:0000313" key="11">
    <source>
        <dbReference type="Proteomes" id="UP000218627"/>
    </source>
</evidence>
<protein>
    <recommendedName>
        <fullName evidence="2">CRISPR system Cms endoribonuclease Csm3</fullName>
    </recommendedName>
    <alternativeName>
        <fullName evidence="8">CRISPR type III A-associated RAMP protein Csm3</fullName>
    </alternativeName>
</protein>
<dbReference type="InterPro" id="IPR005537">
    <property type="entry name" value="RAMP_III_fam"/>
</dbReference>
<evidence type="ECO:0000256" key="4">
    <source>
        <dbReference type="ARBA" id="ARBA00022759"/>
    </source>
</evidence>
<dbReference type="PANTHER" id="PTHR35579">
    <property type="entry name" value="CRISPR SYSTEM CMS ENDORIBONUCLEASE CSM3"/>
    <property type="match status" value="1"/>
</dbReference>
<comment type="similarity">
    <text evidence="1">Belongs to the CRISPR-associated Csm3 family.</text>
</comment>
<evidence type="ECO:0000256" key="8">
    <source>
        <dbReference type="ARBA" id="ARBA00033183"/>
    </source>
</evidence>
<keyword evidence="7" id="KW-0051">Antiviral defense</keyword>
<keyword evidence="6" id="KW-0694">RNA-binding</keyword>
<dbReference type="RefSeq" id="WP_096601850.1">
    <property type="nucleotide sequence ID" value="NZ_OBEN01000004.1"/>
</dbReference>
<dbReference type="GO" id="GO:0051607">
    <property type="term" value="P:defense response to virus"/>
    <property type="evidence" value="ECO:0007669"/>
    <property type="project" value="UniProtKB-KW"/>
</dbReference>
<dbReference type="PANTHER" id="PTHR35579:SF3">
    <property type="entry name" value="CRISPR SYSTEM CMS ENDORIBONUCLEASE CSM3"/>
    <property type="match status" value="1"/>
</dbReference>
<dbReference type="NCBIfam" id="TIGR02582">
    <property type="entry name" value="cas7_TM1809"/>
    <property type="match status" value="1"/>
</dbReference>
<dbReference type="Proteomes" id="UP000218627">
    <property type="component" value="Unassembled WGS sequence"/>
</dbReference>
<dbReference type="GO" id="GO:0016787">
    <property type="term" value="F:hydrolase activity"/>
    <property type="evidence" value="ECO:0007669"/>
    <property type="project" value="UniProtKB-KW"/>
</dbReference>
<evidence type="ECO:0000256" key="1">
    <source>
        <dbReference type="ARBA" id="ARBA00006342"/>
    </source>
</evidence>
<dbReference type="Pfam" id="PF03787">
    <property type="entry name" value="RAMPs"/>
    <property type="match status" value="1"/>
</dbReference>
<dbReference type="EMBL" id="OBEN01000004">
    <property type="protein sequence ID" value="SNZ14026.1"/>
    <property type="molecule type" value="Genomic_DNA"/>
</dbReference>
<evidence type="ECO:0000256" key="2">
    <source>
        <dbReference type="ARBA" id="ARBA00022150"/>
    </source>
</evidence>
<feature type="domain" description="CRISPR type III-associated protein" evidence="9">
    <location>
        <begin position="14"/>
        <end position="247"/>
    </location>
</feature>
<evidence type="ECO:0000256" key="7">
    <source>
        <dbReference type="ARBA" id="ARBA00023118"/>
    </source>
</evidence>
<gene>
    <name evidence="10" type="ORF">SAMN06265353_0958</name>
</gene>
<dbReference type="InterPro" id="IPR052216">
    <property type="entry name" value="CRISPR_Csm3_endoribonuclease"/>
</dbReference>
<keyword evidence="11" id="KW-1185">Reference proteome</keyword>
<accession>A0A285P1J6</accession>